<dbReference type="SUPFAM" id="SSF55486">
    <property type="entry name" value="Metalloproteases ('zincins'), catalytic domain"/>
    <property type="match status" value="1"/>
</dbReference>
<accession>G2KQJ1</accession>
<dbReference type="EMBL" id="CP002382">
    <property type="protein sequence ID" value="AEP09127.1"/>
    <property type="molecule type" value="Genomic_DNA"/>
</dbReference>
<dbReference type="RefSeq" id="WP_014102350.1">
    <property type="nucleotide sequence ID" value="NC_016026.1"/>
</dbReference>
<dbReference type="InterPro" id="IPR038555">
    <property type="entry name" value="Zincin_1_sf"/>
</dbReference>
<dbReference type="OrthoDB" id="9806895at2"/>
<gene>
    <name evidence="1" type="ordered locus">MICA_793</name>
</gene>
<dbReference type="STRING" id="856793.MICA_793"/>
<reference evidence="1 2" key="1">
    <citation type="journal article" date="2011" name="BMC Genomics">
        <title>Genomic insights into an obligate epibiotic bacterial predator: Micavibrio aeruginosavorus ARL-13.</title>
        <authorList>
            <person name="Wang Z."/>
            <person name="Kadouri D."/>
            <person name="Wu M."/>
        </authorList>
    </citation>
    <scope>NUCLEOTIDE SEQUENCE [LARGE SCALE GENOMIC DNA]</scope>
    <source>
        <strain evidence="1 2">ARL-13</strain>
    </source>
</reference>
<evidence type="ECO:0008006" key="3">
    <source>
        <dbReference type="Google" id="ProtNLM"/>
    </source>
</evidence>
<dbReference type="Proteomes" id="UP000009286">
    <property type="component" value="Chromosome"/>
</dbReference>
<dbReference type="eggNOG" id="COG3824">
    <property type="taxonomic scope" value="Bacteria"/>
</dbReference>
<evidence type="ECO:0000313" key="1">
    <source>
        <dbReference type="EMBL" id="AEP09127.1"/>
    </source>
</evidence>
<evidence type="ECO:0000313" key="2">
    <source>
        <dbReference type="Proteomes" id="UP000009286"/>
    </source>
</evidence>
<name>G2KQJ1_MICAA</name>
<dbReference type="KEGG" id="mai:MICA_793"/>
<dbReference type="Gene3D" id="3.30.2010.20">
    <property type="match status" value="1"/>
</dbReference>
<dbReference type="InterPro" id="IPR010428">
    <property type="entry name" value="Zincin_1"/>
</dbReference>
<keyword evidence="2" id="KW-1185">Reference proteome</keyword>
<dbReference type="AlphaFoldDB" id="G2KQJ1"/>
<dbReference type="HOGENOM" id="CLU_123836_0_0_5"/>
<protein>
    <recommendedName>
        <fullName evidence="3">Acetylglutamate kinase</fullName>
    </recommendedName>
</protein>
<proteinExistence type="predicted"/>
<sequence length="143" mass="16341">MDRKQIIMSFSVPPSTEDLEVMAREVLDTVPEELVGFCEDMNVVVEEFPDSVVEQELELEDPYELLVLYRSGAEISPGVTKKSTDEEDTMIVYRRALLDLWCETGDDLGALLRQAIIEEIGQNFDFSEEEVEDMVGRHYQGML</sequence>
<organism evidence="1 2">
    <name type="scientific">Micavibrio aeruginosavorus (strain ARL-13)</name>
    <dbReference type="NCBI Taxonomy" id="856793"/>
    <lineage>
        <taxon>Bacteria</taxon>
        <taxon>Pseudomonadati</taxon>
        <taxon>Bdellovibrionota</taxon>
        <taxon>Bdellovibrionia</taxon>
        <taxon>Bdellovibrionales</taxon>
        <taxon>Pseudobdellovibrionaceae</taxon>
        <taxon>Micavibrio</taxon>
    </lineage>
</organism>
<dbReference type="Pfam" id="PF06262">
    <property type="entry name" value="Zincin_1"/>
    <property type="match status" value="1"/>
</dbReference>